<gene>
    <name evidence="1" type="ORF">H8S45_15250</name>
</gene>
<reference evidence="1" key="1">
    <citation type="submission" date="2020-08" db="EMBL/GenBank/DDBJ databases">
        <title>Genome public.</title>
        <authorList>
            <person name="Liu C."/>
            <person name="Sun Q."/>
        </authorList>
    </citation>
    <scope>NUCLEOTIDE SEQUENCE</scope>
    <source>
        <strain evidence="1">NSJ-28</strain>
    </source>
</reference>
<dbReference type="Proteomes" id="UP000606499">
    <property type="component" value="Unassembled WGS sequence"/>
</dbReference>
<comment type="caution">
    <text evidence="1">The sequence shown here is derived from an EMBL/GenBank/DDBJ whole genome shotgun (WGS) entry which is preliminary data.</text>
</comment>
<proteinExistence type="predicted"/>
<keyword evidence="2" id="KW-1185">Reference proteome</keyword>
<dbReference type="EMBL" id="JACOPL010000031">
    <property type="protein sequence ID" value="MBC5726799.1"/>
    <property type="molecule type" value="Genomic_DNA"/>
</dbReference>
<protein>
    <submittedName>
        <fullName evidence="1">Uncharacterized protein</fullName>
    </submittedName>
</protein>
<organism evidence="1 2">
    <name type="scientific">Agathobaculum faecis</name>
    <dbReference type="NCBI Taxonomy" id="2763013"/>
    <lineage>
        <taxon>Bacteria</taxon>
        <taxon>Bacillati</taxon>
        <taxon>Bacillota</taxon>
        <taxon>Clostridia</taxon>
        <taxon>Eubacteriales</taxon>
        <taxon>Butyricicoccaceae</taxon>
        <taxon>Agathobaculum</taxon>
    </lineage>
</organism>
<sequence length="63" mass="6680">METIKMHVELHELDSAIEKANRLILLLGEAKELIGSLAGGVDQKSNDAVIASEAAASSISFQD</sequence>
<evidence type="ECO:0000313" key="2">
    <source>
        <dbReference type="Proteomes" id="UP000606499"/>
    </source>
</evidence>
<name>A0A923LZG7_9FIRM</name>
<dbReference type="RefSeq" id="WP_186950491.1">
    <property type="nucleotide sequence ID" value="NZ_JACOPL010000031.1"/>
</dbReference>
<accession>A0A923LZG7</accession>
<dbReference type="AlphaFoldDB" id="A0A923LZG7"/>
<evidence type="ECO:0000313" key="1">
    <source>
        <dbReference type="EMBL" id="MBC5726799.1"/>
    </source>
</evidence>